<dbReference type="Pfam" id="PF00172">
    <property type="entry name" value="Zn_clus"/>
    <property type="match status" value="1"/>
</dbReference>
<dbReference type="InterPro" id="IPR007219">
    <property type="entry name" value="XnlR_reg_dom"/>
</dbReference>
<dbReference type="Gene3D" id="4.10.240.10">
    <property type="entry name" value="Zn(2)-C6 fungal-type DNA-binding domain"/>
    <property type="match status" value="1"/>
</dbReference>
<name>A0A9P9HCG8_FUSRE</name>
<feature type="compositionally biased region" description="Polar residues" evidence="3">
    <location>
        <begin position="609"/>
        <end position="625"/>
    </location>
</feature>
<dbReference type="PROSITE" id="PS00463">
    <property type="entry name" value="ZN2_CY6_FUNGAL_1"/>
    <property type="match status" value="1"/>
</dbReference>
<dbReference type="InterPro" id="IPR050987">
    <property type="entry name" value="AtrR-like"/>
</dbReference>
<proteinExistence type="predicted"/>
<keyword evidence="4" id="KW-0812">Transmembrane</keyword>
<dbReference type="AlphaFoldDB" id="A0A9P9HCG8"/>
<feature type="compositionally biased region" description="Low complexity" evidence="3">
    <location>
        <begin position="571"/>
        <end position="583"/>
    </location>
</feature>
<dbReference type="OrthoDB" id="3266505at2759"/>
<keyword evidence="2" id="KW-0539">Nucleus</keyword>
<feature type="domain" description="Zn(2)-C6 fungal-type" evidence="5">
    <location>
        <begin position="14"/>
        <end position="41"/>
    </location>
</feature>
<evidence type="ECO:0000259" key="5">
    <source>
        <dbReference type="PROSITE" id="PS50048"/>
    </source>
</evidence>
<dbReference type="RefSeq" id="XP_046050708.1">
    <property type="nucleotide sequence ID" value="XM_046192393.1"/>
</dbReference>
<dbReference type="InterPro" id="IPR036864">
    <property type="entry name" value="Zn2-C6_fun-type_DNA-bd_sf"/>
</dbReference>
<organism evidence="6 7">
    <name type="scientific">Fusarium redolens</name>
    <dbReference type="NCBI Taxonomy" id="48865"/>
    <lineage>
        <taxon>Eukaryota</taxon>
        <taxon>Fungi</taxon>
        <taxon>Dikarya</taxon>
        <taxon>Ascomycota</taxon>
        <taxon>Pezizomycotina</taxon>
        <taxon>Sordariomycetes</taxon>
        <taxon>Hypocreomycetidae</taxon>
        <taxon>Hypocreales</taxon>
        <taxon>Nectriaceae</taxon>
        <taxon>Fusarium</taxon>
        <taxon>Fusarium redolens species complex</taxon>
    </lineage>
</organism>
<dbReference type="SMART" id="SM00066">
    <property type="entry name" value="GAL4"/>
    <property type="match status" value="1"/>
</dbReference>
<dbReference type="GeneID" id="70222347"/>
<gene>
    <name evidence="6" type="ORF">BKA55DRAFT_563472</name>
</gene>
<evidence type="ECO:0000256" key="4">
    <source>
        <dbReference type="SAM" id="Phobius"/>
    </source>
</evidence>
<feature type="transmembrane region" description="Helical" evidence="4">
    <location>
        <begin position="178"/>
        <end position="196"/>
    </location>
</feature>
<dbReference type="SUPFAM" id="SSF57701">
    <property type="entry name" value="Zn2/Cys6 DNA-binding domain"/>
    <property type="match status" value="1"/>
</dbReference>
<feature type="region of interest" description="Disordered" evidence="3">
    <location>
        <begin position="609"/>
        <end position="629"/>
    </location>
</feature>
<accession>A0A9P9HCG8</accession>
<evidence type="ECO:0000256" key="1">
    <source>
        <dbReference type="ARBA" id="ARBA00022723"/>
    </source>
</evidence>
<dbReference type="Proteomes" id="UP000720189">
    <property type="component" value="Unassembled WGS sequence"/>
</dbReference>
<keyword evidence="4" id="KW-1133">Transmembrane helix</keyword>
<keyword evidence="4" id="KW-0472">Membrane</keyword>
<reference evidence="6" key="1">
    <citation type="journal article" date="2021" name="Nat. Commun.">
        <title>Genetic determinants of endophytism in the Arabidopsis root mycobiome.</title>
        <authorList>
            <person name="Mesny F."/>
            <person name="Miyauchi S."/>
            <person name="Thiergart T."/>
            <person name="Pickel B."/>
            <person name="Atanasova L."/>
            <person name="Karlsson M."/>
            <person name="Huettel B."/>
            <person name="Barry K.W."/>
            <person name="Haridas S."/>
            <person name="Chen C."/>
            <person name="Bauer D."/>
            <person name="Andreopoulos W."/>
            <person name="Pangilinan J."/>
            <person name="LaButti K."/>
            <person name="Riley R."/>
            <person name="Lipzen A."/>
            <person name="Clum A."/>
            <person name="Drula E."/>
            <person name="Henrissat B."/>
            <person name="Kohler A."/>
            <person name="Grigoriev I.V."/>
            <person name="Martin F.M."/>
            <person name="Hacquard S."/>
        </authorList>
    </citation>
    <scope>NUCLEOTIDE SEQUENCE</scope>
    <source>
        <strain evidence="6">MPI-CAGE-AT-0023</strain>
    </source>
</reference>
<sequence>MSASLRKRQKVSSACERCRKRKLGCDAERPCVHCVRAGAQCIPRDLTSGDMAGSSSDQTNTRSRHVQDPGSPILPESSIVDLSTLIIRGNGSNHDLGHDTSSLPGGTKLIDANATLSGPKHWRNVAGVELPADHILEHLVDSFFSSVNWFMMVFHEETFRRRYAEMMQQNQIKYQDTTFYWTWLLVVALGAHYAALENPDDEMSPQHRQLSRDLIAVIETRFLHIVGCQTVETVQICILLGSFIFYTRPTTGLGICGMGVRIAQVIGLHRESFWKETSQLTREVKRRTWWTLEVFDKYTAVAFGRPCIIDDSDCQVEMISDIELDGRTHVPARPLILYHQHKFRLYRIMGAFLGRRRHRNTFESVETIHQRMLQWRHKLPDVLTLSGQESSIDPSVVEPTEIHALSLKLTYDNLQIILHRTAVFNSNEISTISPRSRTSLQQIFTSAMDTSELSRHPLILDACRRTHADVHVGITMFTAGVVLCAICLSQPLTEMGSRAKTGVMHITRMCRETTTGLYSGQLISEQSLGIIDSLVEVMLRQETDLITGRTSYPGLTTPQTRKETALPDQGSSSASRVIAPSSSMRPAGPTEFRNERVLEPIQGVFRQHISTPPTVGNRETNSAVSGNHDGDQGMMSTFNWDGDMSALVDSGLVDASQLWLWADSLDFDSLNDLAGELPE</sequence>
<dbReference type="Pfam" id="PF04082">
    <property type="entry name" value="Fungal_trans"/>
    <property type="match status" value="1"/>
</dbReference>
<dbReference type="SMART" id="SM00906">
    <property type="entry name" value="Fungal_trans"/>
    <property type="match status" value="1"/>
</dbReference>
<comment type="caution">
    <text evidence="6">The sequence shown here is derived from an EMBL/GenBank/DDBJ whole genome shotgun (WGS) entry which is preliminary data.</text>
</comment>
<dbReference type="GO" id="GO:0006351">
    <property type="term" value="P:DNA-templated transcription"/>
    <property type="evidence" value="ECO:0007669"/>
    <property type="project" value="InterPro"/>
</dbReference>
<evidence type="ECO:0000256" key="2">
    <source>
        <dbReference type="ARBA" id="ARBA00023242"/>
    </source>
</evidence>
<dbReference type="InterPro" id="IPR001138">
    <property type="entry name" value="Zn2Cys6_DnaBD"/>
</dbReference>
<dbReference type="PANTHER" id="PTHR46910">
    <property type="entry name" value="TRANSCRIPTION FACTOR PDR1"/>
    <property type="match status" value="1"/>
</dbReference>
<dbReference type="PANTHER" id="PTHR46910:SF17">
    <property type="entry name" value="SCFA-RELATED"/>
    <property type="match status" value="1"/>
</dbReference>
<dbReference type="GO" id="GO:0000981">
    <property type="term" value="F:DNA-binding transcription factor activity, RNA polymerase II-specific"/>
    <property type="evidence" value="ECO:0007669"/>
    <property type="project" value="InterPro"/>
</dbReference>
<feature type="compositionally biased region" description="Polar residues" evidence="3">
    <location>
        <begin position="550"/>
        <end position="559"/>
    </location>
</feature>
<feature type="region of interest" description="Disordered" evidence="3">
    <location>
        <begin position="550"/>
        <end position="589"/>
    </location>
</feature>
<dbReference type="CDD" id="cd12148">
    <property type="entry name" value="fungal_TF_MHR"/>
    <property type="match status" value="1"/>
</dbReference>
<dbReference type="EMBL" id="JAGMUX010000006">
    <property type="protein sequence ID" value="KAH7255139.1"/>
    <property type="molecule type" value="Genomic_DNA"/>
</dbReference>
<dbReference type="CDD" id="cd00067">
    <property type="entry name" value="GAL4"/>
    <property type="match status" value="1"/>
</dbReference>
<keyword evidence="1" id="KW-0479">Metal-binding</keyword>
<feature type="region of interest" description="Disordered" evidence="3">
    <location>
        <begin position="46"/>
        <end position="73"/>
    </location>
</feature>
<protein>
    <submittedName>
        <fullName evidence="6">Zn(II)2Cys6 transcription factor</fullName>
    </submittedName>
</protein>
<evidence type="ECO:0000256" key="3">
    <source>
        <dbReference type="SAM" id="MobiDB-lite"/>
    </source>
</evidence>
<evidence type="ECO:0000313" key="7">
    <source>
        <dbReference type="Proteomes" id="UP000720189"/>
    </source>
</evidence>
<dbReference type="GO" id="GO:0008270">
    <property type="term" value="F:zinc ion binding"/>
    <property type="evidence" value="ECO:0007669"/>
    <property type="project" value="InterPro"/>
</dbReference>
<evidence type="ECO:0000313" key="6">
    <source>
        <dbReference type="EMBL" id="KAH7255139.1"/>
    </source>
</evidence>
<dbReference type="GO" id="GO:0003677">
    <property type="term" value="F:DNA binding"/>
    <property type="evidence" value="ECO:0007669"/>
    <property type="project" value="InterPro"/>
</dbReference>
<keyword evidence="7" id="KW-1185">Reference proteome</keyword>
<dbReference type="PROSITE" id="PS50048">
    <property type="entry name" value="ZN2_CY6_FUNGAL_2"/>
    <property type="match status" value="1"/>
</dbReference>